<dbReference type="Proteomes" id="UP000062912">
    <property type="component" value="Unassembled WGS sequence"/>
</dbReference>
<gene>
    <name evidence="1" type="ORF">WT56_16190</name>
</gene>
<evidence type="ECO:0000313" key="1">
    <source>
        <dbReference type="EMBL" id="KWF30073.1"/>
    </source>
</evidence>
<proteinExistence type="predicted"/>
<comment type="caution">
    <text evidence="1">The sequence shown here is derived from an EMBL/GenBank/DDBJ whole genome shotgun (WGS) entry which is preliminary data.</text>
</comment>
<dbReference type="OrthoDB" id="7238113at2"/>
<protein>
    <recommendedName>
        <fullName evidence="3">Baseplate protein J-like domain-containing protein</fullName>
    </recommendedName>
</protein>
<dbReference type="EMBL" id="LPJR01000029">
    <property type="protein sequence ID" value="KWF30073.1"/>
    <property type="molecule type" value="Genomic_DNA"/>
</dbReference>
<evidence type="ECO:0000313" key="2">
    <source>
        <dbReference type="Proteomes" id="UP000062912"/>
    </source>
</evidence>
<reference evidence="1 2" key="1">
    <citation type="submission" date="2015-11" db="EMBL/GenBank/DDBJ databases">
        <title>Expanding the genomic diversity of Burkholderia species for the development of highly accurate diagnostics.</title>
        <authorList>
            <person name="Sahl J."/>
            <person name="Keim P."/>
            <person name="Wagner D."/>
        </authorList>
    </citation>
    <scope>NUCLEOTIDE SEQUENCE [LARGE SCALE GENOMIC DNA]</scope>
    <source>
        <strain evidence="1 2">MSMB368WGS</strain>
    </source>
</reference>
<accession>A0A132EI83</accession>
<evidence type="ECO:0008006" key="3">
    <source>
        <dbReference type="Google" id="ProtNLM"/>
    </source>
</evidence>
<name>A0A132EI83_9BURK</name>
<dbReference type="AlphaFoldDB" id="A0A132EI83"/>
<organism evidence="1 2">
    <name type="scientific">Burkholderia pseudomultivorans</name>
    <dbReference type="NCBI Taxonomy" id="1207504"/>
    <lineage>
        <taxon>Bacteria</taxon>
        <taxon>Pseudomonadati</taxon>
        <taxon>Pseudomonadota</taxon>
        <taxon>Betaproteobacteria</taxon>
        <taxon>Burkholderiales</taxon>
        <taxon>Burkholderiaceae</taxon>
        <taxon>Burkholderia</taxon>
        <taxon>Burkholderia cepacia complex</taxon>
    </lineage>
</organism>
<sequence length="462" mass="46969">MTAAGPVATDPATLRQNLIDGVAAEVPDYTANLPGSLIEDVASTDVGALSTIDQARVEAVNSVTPYGANAFVLAQLGAQAGIPQGMPTNGRVNVVFSGPAGYVLQPGFVIGDGTNQYALLDGGVIQTGGQTPQLTAVATNSNTFAIPANTVNQIVTSVPSGYTITVTNPQAGVPAAGAESPQSYRARVLQAGIVASTGTPAYVKTLLEKITGVQQRLVSINQVTGGWQIVCGGGDAYAVANAILQGVPDIAALQGSQLAITGMTNANPVVITTNLNHGYQAGQTLSVTGATPSAFNLTYTVASVTQTSITTTTNGSGFGAYTGGATLTPNPRNVSVSLFQNPDTYNITFVNPPQQVVTVAVTWNTTLPSFTAGSSVSQLAAPALQSYINSIFAGQPINELEMNAVFQNAVASVIDGPNITTLSYVVTINGVVATPSAGTSIIASDPESYFFCSNTGITVTQG</sequence>